<dbReference type="WBParaSite" id="scf7180000416718.g612">
    <property type="protein sequence ID" value="scf7180000416718.g612"/>
    <property type="gene ID" value="scf7180000416718.g612"/>
</dbReference>
<dbReference type="Proteomes" id="UP000887560">
    <property type="component" value="Unplaced"/>
</dbReference>
<dbReference type="AlphaFoldDB" id="A0A915NBV8"/>
<sequence>MFSISQSFRRRLSKETSPVVVKSIHSKLSQVEQLIQNPQEITKCKELLEEIHKGIINEAPSNSLLLELLFNIEMAINHFSVAEGILCRLLFLKPSLAHKSMAKLLIDKVDEEDDAILDRIDQLLEEGNLKSENSLPFVDSFGNKNLEDLISEFKETEDIKKLNFEKIIQINNLLLNKKEENNLRCSNKIENSDKNEVFTLIDFNLIKEEMNKFCLFLNEGTILVKERQMHPLEFTVLLFFFLVRK</sequence>
<keyword evidence="1" id="KW-1185">Reference proteome</keyword>
<name>A0A915NBV8_9BILA</name>
<protein>
    <submittedName>
        <fullName evidence="2">CCR4-NOT transcription complex subunit 11</fullName>
    </submittedName>
</protein>
<evidence type="ECO:0000313" key="2">
    <source>
        <dbReference type="WBParaSite" id="scf7180000416718.g612"/>
    </source>
</evidence>
<proteinExistence type="predicted"/>
<evidence type="ECO:0000313" key="1">
    <source>
        <dbReference type="Proteomes" id="UP000887560"/>
    </source>
</evidence>
<accession>A0A915NBV8</accession>
<reference evidence="2" key="1">
    <citation type="submission" date="2022-11" db="UniProtKB">
        <authorList>
            <consortium name="WormBaseParasite"/>
        </authorList>
    </citation>
    <scope>IDENTIFICATION</scope>
</reference>
<organism evidence="1 2">
    <name type="scientific">Meloidogyne floridensis</name>
    <dbReference type="NCBI Taxonomy" id="298350"/>
    <lineage>
        <taxon>Eukaryota</taxon>
        <taxon>Metazoa</taxon>
        <taxon>Ecdysozoa</taxon>
        <taxon>Nematoda</taxon>
        <taxon>Chromadorea</taxon>
        <taxon>Rhabditida</taxon>
        <taxon>Tylenchina</taxon>
        <taxon>Tylenchomorpha</taxon>
        <taxon>Tylenchoidea</taxon>
        <taxon>Meloidogynidae</taxon>
        <taxon>Meloidogyninae</taxon>
        <taxon>Meloidogyne</taxon>
    </lineage>
</organism>